<accession>A0A6J8ARA6</accession>
<dbReference type="OrthoDB" id="205623at2759"/>
<dbReference type="Proteomes" id="UP000507470">
    <property type="component" value="Unassembled WGS sequence"/>
</dbReference>
<protein>
    <submittedName>
        <fullName evidence="2">SULT1</fullName>
        <ecNumber evidence="2">2.8.2.-</ecNumber>
    </submittedName>
</protein>
<name>A0A6J8ARA6_MYTCO</name>
<organism evidence="2 3">
    <name type="scientific">Mytilus coruscus</name>
    <name type="common">Sea mussel</name>
    <dbReference type="NCBI Taxonomy" id="42192"/>
    <lineage>
        <taxon>Eukaryota</taxon>
        <taxon>Metazoa</taxon>
        <taxon>Spiralia</taxon>
        <taxon>Lophotrochozoa</taxon>
        <taxon>Mollusca</taxon>
        <taxon>Bivalvia</taxon>
        <taxon>Autobranchia</taxon>
        <taxon>Pteriomorphia</taxon>
        <taxon>Mytilida</taxon>
        <taxon>Mytiloidea</taxon>
        <taxon>Mytilidae</taxon>
        <taxon>Mytilinae</taxon>
        <taxon>Mytilus</taxon>
    </lineage>
</organism>
<dbReference type="EC" id="2.8.2.-" evidence="2"/>
<keyword evidence="2" id="KW-0808">Transferase</keyword>
<evidence type="ECO:0000259" key="1">
    <source>
        <dbReference type="Pfam" id="PF00685"/>
    </source>
</evidence>
<keyword evidence="3" id="KW-1185">Reference proteome</keyword>
<feature type="domain" description="Sulfotransferase" evidence="1">
    <location>
        <begin position="275"/>
        <end position="391"/>
    </location>
</feature>
<sequence length="398" mass="45393">MKVHVFGNSPAVANYGLRKAVCNHTDLGTCDDVCHYVNNNFYVDDGLVSGDSPKEIVSLIKRIQDRLITGDKIRLHKIVSNNNEVLKSFETKDLAESIIEIDFNSESTCLHRSLDTFHKSECTSFDIVAPDEDQKVCSIAVESMKTSISPTCIKTLGVSRFERFSKWPSLVRAISLLKRKIVSNNRSKVDTKDTRTCVDIRKEAEALVLRKTQSQFYSNEIDCLKSRKQLPQNSNSIALSPIFDSEGLLRLGGRLKHAKLETGEKMPTISQDTLYTCTGWFNYTKEFIEAFEKNPANIIHLMYEDILKNPTEEIKRLAEFLEIPNNENLVAGVVDKCSFNKLKENKVMPFRVKGQPSSLFRKGKIGDWKNWFTVAQNEQFDAIYRNEMKDVNISFSYE</sequence>
<dbReference type="InterPro" id="IPR000863">
    <property type="entry name" value="Sulfotransferase_dom"/>
</dbReference>
<evidence type="ECO:0000313" key="2">
    <source>
        <dbReference type="EMBL" id="CAC5372361.1"/>
    </source>
</evidence>
<dbReference type="GO" id="GO:0008146">
    <property type="term" value="F:sulfotransferase activity"/>
    <property type="evidence" value="ECO:0007669"/>
    <property type="project" value="InterPro"/>
</dbReference>
<dbReference type="PANTHER" id="PTHR47331:SF6">
    <property type="entry name" value="DOUBLECORTIN DOMAIN-CONTAINING PROTEIN"/>
    <property type="match status" value="1"/>
</dbReference>
<reference evidence="2 3" key="1">
    <citation type="submission" date="2020-06" db="EMBL/GenBank/DDBJ databases">
        <authorList>
            <person name="Li R."/>
            <person name="Bekaert M."/>
        </authorList>
    </citation>
    <scope>NUCLEOTIDE SEQUENCE [LARGE SCALE GENOMIC DNA]</scope>
    <source>
        <strain evidence="3">wild</strain>
    </source>
</reference>
<dbReference type="PANTHER" id="PTHR47331">
    <property type="entry name" value="PHD-TYPE DOMAIN-CONTAINING PROTEIN"/>
    <property type="match status" value="1"/>
</dbReference>
<dbReference type="Pfam" id="PF00685">
    <property type="entry name" value="Sulfotransfer_1"/>
    <property type="match status" value="1"/>
</dbReference>
<dbReference type="InterPro" id="IPR027417">
    <property type="entry name" value="P-loop_NTPase"/>
</dbReference>
<dbReference type="EMBL" id="CACVKT020001843">
    <property type="protein sequence ID" value="CAC5372361.1"/>
    <property type="molecule type" value="Genomic_DNA"/>
</dbReference>
<dbReference type="Gene3D" id="3.40.50.300">
    <property type="entry name" value="P-loop containing nucleotide triphosphate hydrolases"/>
    <property type="match status" value="1"/>
</dbReference>
<evidence type="ECO:0000313" key="3">
    <source>
        <dbReference type="Proteomes" id="UP000507470"/>
    </source>
</evidence>
<dbReference type="SUPFAM" id="SSF52540">
    <property type="entry name" value="P-loop containing nucleoside triphosphate hydrolases"/>
    <property type="match status" value="1"/>
</dbReference>
<gene>
    <name evidence="2" type="ORF">MCOR_10487</name>
</gene>
<dbReference type="AlphaFoldDB" id="A0A6J8ARA6"/>
<proteinExistence type="predicted"/>